<dbReference type="EMBL" id="JACJJL010000033">
    <property type="protein sequence ID" value="MBM6662882.1"/>
    <property type="molecule type" value="Genomic_DNA"/>
</dbReference>
<keyword evidence="2" id="KW-1185">Reference proteome</keyword>
<protein>
    <submittedName>
        <fullName evidence="1">SIR2 family protein</fullName>
    </submittedName>
</protein>
<proteinExistence type="predicted"/>
<dbReference type="Pfam" id="PF13289">
    <property type="entry name" value="SIR2_2"/>
    <property type="match status" value="1"/>
</dbReference>
<dbReference type="AlphaFoldDB" id="A0A938WPR2"/>
<reference evidence="1 2" key="1">
    <citation type="journal article" date="2021" name="Sci. Rep.">
        <title>The distribution of antibiotic resistance genes in chicken gut microbiota commensals.</title>
        <authorList>
            <person name="Juricova H."/>
            <person name="Matiasovicova J."/>
            <person name="Kubasova T."/>
            <person name="Cejkova D."/>
            <person name="Rychlik I."/>
        </authorList>
    </citation>
    <scope>NUCLEOTIDE SEQUENCE [LARGE SCALE GENOMIC DNA]</scope>
    <source>
        <strain evidence="1 2">An819</strain>
    </source>
</reference>
<name>A0A938WPR2_9BACT</name>
<dbReference type="RefSeq" id="WP_205111737.1">
    <property type="nucleotide sequence ID" value="NZ_JACJJL010000033.1"/>
</dbReference>
<dbReference type="Proteomes" id="UP000764045">
    <property type="component" value="Unassembled WGS sequence"/>
</dbReference>
<gene>
    <name evidence="1" type="ORF">H6B30_14215</name>
</gene>
<evidence type="ECO:0000313" key="1">
    <source>
        <dbReference type="EMBL" id="MBM6662882.1"/>
    </source>
</evidence>
<sequence length="424" mass="49446">MKQDNIIATQGLTNLFAGQPDMDSTDKKVEFIKTKLREFFNLKNVNFLFGAGTSNGAIDTMSELYKHLKFSEDEKNEEKEFKSIVAKEGENLENILKVMYSARNYYNGIHDDDKKAEDDITHYKELYDRLIKKIEGHIFDSINVDFATKECPKILGYYTTFYQKLAMRNKDLSRIRVFTTNNDLFNETALDSLNIHYINGFSGGLRRFFNPALFNYTWSKRMDTSIDKYEPIENLVYLYKIHGSINWRESTPLPGNFFEIEEFPSSDLTSDKACLIYPTPTKQDKSLGAPYVDLFREFQNKLLEPHSVLFVIGYGFNDRHVNDIIYRALATNSTINIVIFSSKPKDEDREKKPIFFVDDNRIFTFSGKVWDVDDEENKVEGSKHTINHFDYIVNELLPNLDAFKKEDNLVRFVNQLNNLTKDKK</sequence>
<comment type="caution">
    <text evidence="1">The sequence shown here is derived from an EMBL/GenBank/DDBJ whole genome shotgun (WGS) entry which is preliminary data.</text>
</comment>
<accession>A0A938WPR2</accession>
<evidence type="ECO:0000313" key="2">
    <source>
        <dbReference type="Proteomes" id="UP000764045"/>
    </source>
</evidence>
<organism evidence="1 2">
    <name type="scientific">Marseilla massiliensis</name>
    <dbReference type="NCBI Taxonomy" id="1841864"/>
    <lineage>
        <taxon>Bacteria</taxon>
        <taxon>Pseudomonadati</taxon>
        <taxon>Bacteroidota</taxon>
        <taxon>Bacteroidia</taxon>
        <taxon>Bacteroidales</taxon>
        <taxon>Prevotellaceae</taxon>
        <taxon>Marseilla</taxon>
    </lineage>
</organism>